<feature type="compositionally biased region" description="Low complexity" evidence="1">
    <location>
        <begin position="323"/>
        <end position="341"/>
    </location>
</feature>
<keyword evidence="4" id="KW-1185">Reference proteome</keyword>
<keyword evidence="3" id="KW-0808">Transferase</keyword>
<sequence length="394" mass="42888">MVKLSVIVPFYNVQSYAPETLRSLRANARRDFEFVLVDDASQDGTPEILERAEKDLRDVAQVVRVRHARNAGLATARNSGLDRAGGEFVTFLDGDDWLAPGHYPRLVATIERLGCDFVRTDHVRCTGRSRTLARVPHGRRGVVEDPRAAILPATRSTSVDYAYAWAGIYHRRLLDEGLLHFTDGLRTAEDRPWIWRLHREARSFAAVGLLGVFYRRGVASSLTRIGDVRQLDFLRAFDQVVEETARDRDAELLLPKAVRTYCALVSHHLTSDAFEPAVARTLRTKSAAALKRLPAELLSDALDSMDSERSVRLRRLLRRPARPGRAAGAAGDAPEAVDPGAHTAEAAVPGAPATTQPDPHGAPGPSPHGTAATESGSRGTEAADPGTHDTGAVA</sequence>
<dbReference type="PANTHER" id="PTHR22916:SF3">
    <property type="entry name" value="UDP-GLCNAC:BETAGAL BETA-1,3-N-ACETYLGLUCOSAMINYLTRANSFERASE-LIKE PROTEIN 1"/>
    <property type="match status" value="1"/>
</dbReference>
<dbReference type="PANTHER" id="PTHR22916">
    <property type="entry name" value="GLYCOSYLTRANSFERASE"/>
    <property type="match status" value="1"/>
</dbReference>
<gene>
    <name evidence="3" type="ORF">SAMN05421870_11180</name>
</gene>
<organism evidence="3 4">
    <name type="scientific">Streptomyces qinglanensis</name>
    <dbReference type="NCBI Taxonomy" id="943816"/>
    <lineage>
        <taxon>Bacteria</taxon>
        <taxon>Bacillati</taxon>
        <taxon>Actinomycetota</taxon>
        <taxon>Actinomycetes</taxon>
        <taxon>Kitasatosporales</taxon>
        <taxon>Streptomycetaceae</taxon>
        <taxon>Streptomyces</taxon>
    </lineage>
</organism>
<evidence type="ECO:0000313" key="3">
    <source>
        <dbReference type="EMBL" id="SES18644.1"/>
    </source>
</evidence>
<dbReference type="InterPro" id="IPR001173">
    <property type="entry name" value="Glyco_trans_2-like"/>
</dbReference>
<name>A0A1H9VB35_9ACTN</name>
<dbReference type="SUPFAM" id="SSF53448">
    <property type="entry name" value="Nucleotide-diphospho-sugar transferases"/>
    <property type="match status" value="1"/>
</dbReference>
<evidence type="ECO:0000313" key="4">
    <source>
        <dbReference type="Proteomes" id="UP000182841"/>
    </source>
</evidence>
<reference evidence="4" key="1">
    <citation type="submission" date="2016-10" db="EMBL/GenBank/DDBJ databases">
        <authorList>
            <person name="Varghese N."/>
            <person name="Submissions S."/>
        </authorList>
    </citation>
    <scope>NUCLEOTIDE SEQUENCE [LARGE SCALE GENOMIC DNA]</scope>
    <source>
        <strain evidence="4">CGMCC 4.6825</strain>
    </source>
</reference>
<feature type="region of interest" description="Disordered" evidence="1">
    <location>
        <begin position="321"/>
        <end position="394"/>
    </location>
</feature>
<dbReference type="CDD" id="cd00761">
    <property type="entry name" value="Glyco_tranf_GTA_type"/>
    <property type="match status" value="1"/>
</dbReference>
<dbReference type="Gene3D" id="3.90.550.10">
    <property type="entry name" value="Spore Coat Polysaccharide Biosynthesis Protein SpsA, Chain A"/>
    <property type="match status" value="1"/>
</dbReference>
<evidence type="ECO:0000259" key="2">
    <source>
        <dbReference type="Pfam" id="PF00535"/>
    </source>
</evidence>
<protein>
    <submittedName>
        <fullName evidence="3">Glycosyl transferase family 2</fullName>
    </submittedName>
</protein>
<dbReference type="GO" id="GO:0016758">
    <property type="term" value="F:hexosyltransferase activity"/>
    <property type="evidence" value="ECO:0007669"/>
    <property type="project" value="UniProtKB-ARBA"/>
</dbReference>
<dbReference type="Proteomes" id="UP000182841">
    <property type="component" value="Unassembled WGS sequence"/>
</dbReference>
<dbReference type="EMBL" id="FOGO01000011">
    <property type="protein sequence ID" value="SES18644.1"/>
    <property type="molecule type" value="Genomic_DNA"/>
</dbReference>
<dbReference type="AlphaFoldDB" id="A0A1H9VB35"/>
<dbReference type="STRING" id="943816.AN217_25800"/>
<proteinExistence type="predicted"/>
<dbReference type="InterPro" id="IPR029044">
    <property type="entry name" value="Nucleotide-diphossugar_trans"/>
</dbReference>
<dbReference type="Pfam" id="PF00535">
    <property type="entry name" value="Glycos_transf_2"/>
    <property type="match status" value="1"/>
</dbReference>
<accession>A0A1H9VB35</accession>
<feature type="domain" description="Glycosyltransferase 2-like" evidence="2">
    <location>
        <begin position="5"/>
        <end position="144"/>
    </location>
</feature>
<evidence type="ECO:0000256" key="1">
    <source>
        <dbReference type="SAM" id="MobiDB-lite"/>
    </source>
</evidence>